<protein>
    <submittedName>
        <fullName evidence="1 2">Uncharacterized protein</fullName>
    </submittedName>
</protein>
<dbReference type="EnsemblMetazoa" id="ISCW000669-RA">
    <property type="protein sequence ID" value="ISCW000669-PA"/>
    <property type="gene ID" value="ISCW000669"/>
</dbReference>
<gene>
    <name evidence="1" type="ORF">IscW_ISCW000669</name>
</gene>
<organism>
    <name type="scientific">Ixodes scapularis</name>
    <name type="common">Black-legged tick</name>
    <name type="synonym">Deer tick</name>
    <dbReference type="NCBI Taxonomy" id="6945"/>
    <lineage>
        <taxon>Eukaryota</taxon>
        <taxon>Metazoa</taxon>
        <taxon>Ecdysozoa</taxon>
        <taxon>Arthropoda</taxon>
        <taxon>Chelicerata</taxon>
        <taxon>Arachnida</taxon>
        <taxon>Acari</taxon>
        <taxon>Parasitiformes</taxon>
        <taxon>Ixodida</taxon>
        <taxon>Ixodoidea</taxon>
        <taxon>Ixodidae</taxon>
        <taxon>Ixodinae</taxon>
        <taxon>Ixodes</taxon>
    </lineage>
</organism>
<sequence>MATVPSSVVTTASIYTTSVPLCQATIENQLCATSTVALPIQVSMPSIVTHTMVQPTSALTGTITVPAVTPTVTPITSTNLGIATACTPVLTTTMVKTAPTSLPERHINTGDGVQVCVSSIHTVANCRLHFDVSIFDARISVGFGGNL</sequence>
<dbReference type="VEuPathDB" id="VectorBase:ISCP_024682"/>
<dbReference type="VEuPathDB" id="VectorBase:ISCI000669"/>
<evidence type="ECO:0000313" key="1">
    <source>
        <dbReference type="EMBL" id="EEC01753.1"/>
    </source>
</evidence>
<dbReference type="VEuPathDB" id="VectorBase:ISCW000669"/>
<keyword evidence="3" id="KW-1185">Reference proteome</keyword>
<dbReference type="Proteomes" id="UP000001555">
    <property type="component" value="Unassembled WGS sequence"/>
</dbReference>
<proteinExistence type="predicted"/>
<dbReference type="OrthoDB" id="2193432at2759"/>
<dbReference type="EMBL" id="ABJB010445876">
    <property type="status" value="NOT_ANNOTATED_CDS"/>
    <property type="molecule type" value="Genomic_DNA"/>
</dbReference>
<dbReference type="AlphaFoldDB" id="B7P581"/>
<dbReference type="EMBL" id="ABJB011070290">
    <property type="status" value="NOT_ANNOTATED_CDS"/>
    <property type="molecule type" value="Genomic_DNA"/>
</dbReference>
<dbReference type="InParanoid" id="B7P581"/>
<dbReference type="HOGENOM" id="CLU_1770115_0_0_1"/>
<name>B7P581_IXOSC</name>
<reference evidence="2" key="2">
    <citation type="submission" date="2020-05" db="UniProtKB">
        <authorList>
            <consortium name="EnsemblMetazoa"/>
        </authorList>
    </citation>
    <scope>IDENTIFICATION</scope>
    <source>
        <strain evidence="2">wikel</strain>
    </source>
</reference>
<dbReference type="PaxDb" id="6945-B7P581"/>
<evidence type="ECO:0000313" key="2">
    <source>
        <dbReference type="EnsemblMetazoa" id="ISCW000669-PA"/>
    </source>
</evidence>
<reference evidence="1 3" key="1">
    <citation type="submission" date="2008-03" db="EMBL/GenBank/DDBJ databases">
        <title>Annotation of Ixodes scapularis.</title>
        <authorList>
            <consortium name="Ixodes scapularis Genome Project Consortium"/>
            <person name="Caler E."/>
            <person name="Hannick L.I."/>
            <person name="Bidwell S."/>
            <person name="Joardar V."/>
            <person name="Thiagarajan M."/>
            <person name="Amedeo P."/>
            <person name="Galinsky K.J."/>
            <person name="Schobel S."/>
            <person name="Inman J."/>
            <person name="Hostetler J."/>
            <person name="Miller J."/>
            <person name="Hammond M."/>
            <person name="Megy K."/>
            <person name="Lawson D."/>
            <person name="Kodira C."/>
            <person name="Sutton G."/>
            <person name="Meyer J."/>
            <person name="Hill C.A."/>
            <person name="Birren B."/>
            <person name="Nene V."/>
            <person name="Collins F."/>
            <person name="Alarcon-Chaidez F."/>
            <person name="Wikel S."/>
            <person name="Strausberg R."/>
        </authorList>
    </citation>
    <scope>NUCLEOTIDE SEQUENCE [LARGE SCALE GENOMIC DNA]</scope>
    <source>
        <strain evidence="3">Wikel</strain>
        <strain evidence="1">Wikel colony</strain>
    </source>
</reference>
<evidence type="ECO:0000313" key="3">
    <source>
        <dbReference type="Proteomes" id="UP000001555"/>
    </source>
</evidence>
<accession>B7P581</accession>
<dbReference type="EMBL" id="DS639695">
    <property type="protein sequence ID" value="EEC01753.1"/>
    <property type="molecule type" value="Genomic_DNA"/>
</dbReference>